<dbReference type="PANTHER" id="PTHR30137">
    <property type="entry name" value="LUCIFERASE-LIKE MONOOXYGENASE"/>
    <property type="match status" value="1"/>
</dbReference>
<organism evidence="3 4">
    <name type="scientific">Streptomyces koelreuteriae</name>
    <dbReference type="NCBI Taxonomy" id="2838015"/>
    <lineage>
        <taxon>Bacteria</taxon>
        <taxon>Bacillati</taxon>
        <taxon>Actinomycetota</taxon>
        <taxon>Actinomycetes</taxon>
        <taxon>Kitasatosporales</taxon>
        <taxon>Streptomycetaceae</taxon>
        <taxon>Streptomyces</taxon>
    </lineage>
</organism>
<sequence length="332" mass="36148">MKKLRDIPLSLLNLAPIRHGEGTATEALLETIELARKAEEFGYHRYWIAEHHNMPAVASAATSVLVGQVASATERIKVGSGGIMLPNHAPYVVAEQFGTLASLFPGRIDLGIGRAPGTDPWTAQALRRGDAGAKDFPAQVAEVRRYLEPTTPKQRVRAIPGEGTKVPLYVLGSSTFGAALAAQEGLPFVFASHFAPTQLAAALEVYRANFRPSESLEKPQAIVGVNVIAADTDREARRIFTTLQRKFLTLIRGELQNLPPVDDIDRHWSPQEAAAVEDMLRESVVGSPGTVREGLGALLKRTGADELIVLTETWDFKDRIRSYELLAELKSA</sequence>
<dbReference type="Pfam" id="PF00296">
    <property type="entry name" value="Bac_luciferase"/>
    <property type="match status" value="1"/>
</dbReference>
<evidence type="ECO:0000259" key="2">
    <source>
        <dbReference type="Pfam" id="PF00296"/>
    </source>
</evidence>
<dbReference type="InterPro" id="IPR019949">
    <property type="entry name" value="CmoO-like"/>
</dbReference>
<evidence type="ECO:0000313" key="3">
    <source>
        <dbReference type="EMBL" id="QWB21572.1"/>
    </source>
</evidence>
<dbReference type="InterPro" id="IPR050766">
    <property type="entry name" value="Bact_Lucif_Oxidored"/>
</dbReference>
<gene>
    <name evidence="3" type="ORF">KJK29_02720</name>
</gene>
<dbReference type="Proteomes" id="UP000679629">
    <property type="component" value="Chromosome"/>
</dbReference>
<dbReference type="PANTHER" id="PTHR30137:SF6">
    <property type="entry name" value="LUCIFERASE-LIKE MONOOXYGENASE"/>
    <property type="match status" value="1"/>
</dbReference>
<evidence type="ECO:0000313" key="4">
    <source>
        <dbReference type="Proteomes" id="UP000679629"/>
    </source>
</evidence>
<dbReference type="SUPFAM" id="SSF51679">
    <property type="entry name" value="Bacterial luciferase-like"/>
    <property type="match status" value="1"/>
</dbReference>
<reference evidence="4" key="1">
    <citation type="submission" date="2021-05" db="EMBL/GenBank/DDBJ databases">
        <title>Direct Submission.</title>
        <authorList>
            <person name="Li K."/>
            <person name="Gao J."/>
        </authorList>
    </citation>
    <scope>NUCLEOTIDE SEQUENCE [LARGE SCALE GENOMIC DNA]</scope>
    <source>
        <strain evidence="4">MG62</strain>
    </source>
</reference>
<dbReference type="RefSeq" id="WP_215116978.1">
    <property type="nucleotide sequence ID" value="NZ_CP075896.1"/>
</dbReference>
<protein>
    <submittedName>
        <fullName evidence="3">LLM class flavin-dependent oxidoreductase</fullName>
    </submittedName>
</protein>
<dbReference type="InterPro" id="IPR036661">
    <property type="entry name" value="Luciferase-like_sf"/>
</dbReference>
<accession>A0ABX8FKC6</accession>
<dbReference type="NCBIfam" id="TIGR03558">
    <property type="entry name" value="oxido_grp_1"/>
    <property type="match status" value="1"/>
</dbReference>
<feature type="domain" description="Luciferase-like" evidence="2">
    <location>
        <begin position="15"/>
        <end position="305"/>
    </location>
</feature>
<keyword evidence="4" id="KW-1185">Reference proteome</keyword>
<comment type="similarity">
    <text evidence="1">To bacterial alkanal monooxygenase alpha and beta chains.</text>
</comment>
<dbReference type="InterPro" id="IPR011251">
    <property type="entry name" value="Luciferase-like_dom"/>
</dbReference>
<dbReference type="Gene3D" id="3.20.20.30">
    <property type="entry name" value="Luciferase-like domain"/>
    <property type="match status" value="1"/>
</dbReference>
<name>A0ABX8FKC6_9ACTN</name>
<evidence type="ECO:0000256" key="1">
    <source>
        <dbReference type="ARBA" id="ARBA00007789"/>
    </source>
</evidence>
<dbReference type="EMBL" id="CP075896">
    <property type="protein sequence ID" value="QWB21572.1"/>
    <property type="molecule type" value="Genomic_DNA"/>
</dbReference>
<proteinExistence type="predicted"/>
<dbReference type="CDD" id="cd00347">
    <property type="entry name" value="Flavin_utilizing_monoxygenases"/>
    <property type="match status" value="1"/>
</dbReference>